<keyword evidence="13" id="KW-0862">Zinc</keyword>
<dbReference type="AlphaFoldDB" id="A0A0K1E9V5"/>
<evidence type="ECO:0000256" key="14">
    <source>
        <dbReference type="ARBA" id="ARBA00023034"/>
    </source>
</evidence>
<evidence type="ECO:0000256" key="12">
    <source>
        <dbReference type="ARBA" id="ARBA00022824"/>
    </source>
</evidence>
<evidence type="ECO:0000259" key="23">
    <source>
        <dbReference type="Pfam" id="PF04389"/>
    </source>
</evidence>
<accession>A0A0K1E9V5</accession>
<dbReference type="KEGG" id="ccro:CMC5_017980"/>
<evidence type="ECO:0000256" key="5">
    <source>
        <dbReference type="ARBA" id="ARBA00014116"/>
    </source>
</evidence>
<keyword evidence="17" id="KW-0325">Glycoprotein</keyword>
<dbReference type="Gene3D" id="3.40.630.10">
    <property type="entry name" value="Zn peptidases"/>
    <property type="match status" value="1"/>
</dbReference>
<keyword evidence="12" id="KW-0256">Endoplasmic reticulum</keyword>
<dbReference type="GO" id="GO:0046872">
    <property type="term" value="F:metal ion binding"/>
    <property type="evidence" value="ECO:0007669"/>
    <property type="project" value="UniProtKB-KW"/>
</dbReference>
<keyword evidence="9" id="KW-0479">Metal-binding</keyword>
<dbReference type="GO" id="GO:0004180">
    <property type="term" value="F:carboxypeptidase activity"/>
    <property type="evidence" value="ECO:0007669"/>
    <property type="project" value="UniProtKB-KW"/>
</dbReference>
<dbReference type="InterPro" id="IPR039866">
    <property type="entry name" value="CPQ"/>
</dbReference>
<evidence type="ECO:0000256" key="4">
    <source>
        <dbReference type="ARBA" id="ARBA00004613"/>
    </source>
</evidence>
<dbReference type="PANTHER" id="PTHR12053">
    <property type="entry name" value="PROTEASE FAMILY M28 PLASMA GLUTAMATE CARBOXYPEPTIDASE-RELATED"/>
    <property type="match status" value="1"/>
</dbReference>
<dbReference type="Proteomes" id="UP000067626">
    <property type="component" value="Chromosome"/>
</dbReference>
<evidence type="ECO:0000256" key="17">
    <source>
        <dbReference type="ARBA" id="ARBA00023180"/>
    </source>
</evidence>
<keyword evidence="14" id="KW-0333">Golgi apparatus</keyword>
<dbReference type="Pfam" id="PF04389">
    <property type="entry name" value="Peptidase_M28"/>
    <property type="match status" value="1"/>
</dbReference>
<reference evidence="24 25" key="1">
    <citation type="submission" date="2015-07" db="EMBL/GenBank/DDBJ databases">
        <title>Genome analysis of myxobacterium Chondromyces crocatus Cm c5 reveals a high potential for natural compound synthesis and the genetic basis for the loss of fruiting body formation.</title>
        <authorList>
            <person name="Zaburannyi N."/>
            <person name="Bunk B."/>
            <person name="Maier J."/>
            <person name="Overmann J."/>
            <person name="Mueller R."/>
        </authorList>
    </citation>
    <scope>NUCLEOTIDE SEQUENCE [LARGE SCALE GENOMIC DNA]</scope>
    <source>
        <strain evidence="24 25">Cm c5</strain>
    </source>
</reference>
<feature type="domain" description="Peptidase M28" evidence="23">
    <location>
        <begin position="303"/>
        <end position="490"/>
    </location>
</feature>
<keyword evidence="25" id="KW-1185">Reference proteome</keyword>
<dbReference type="GO" id="GO:0070573">
    <property type="term" value="F:metallodipeptidase activity"/>
    <property type="evidence" value="ECO:0007669"/>
    <property type="project" value="InterPro"/>
</dbReference>
<feature type="region of interest" description="Disordered" evidence="21">
    <location>
        <begin position="34"/>
        <end position="76"/>
    </location>
</feature>
<keyword evidence="8" id="KW-0645">Protease</keyword>
<evidence type="ECO:0000256" key="16">
    <source>
        <dbReference type="ARBA" id="ARBA00023145"/>
    </source>
</evidence>
<evidence type="ECO:0000256" key="20">
    <source>
        <dbReference type="ARBA" id="ARBA00033328"/>
    </source>
</evidence>
<keyword evidence="18" id="KW-0458">Lysosome</keyword>
<dbReference type="PANTHER" id="PTHR12053:SF3">
    <property type="entry name" value="CARBOXYPEPTIDASE Q"/>
    <property type="match status" value="1"/>
</dbReference>
<comment type="subcellular location">
    <subcellularLocation>
        <location evidence="1">Endoplasmic reticulum</location>
    </subcellularLocation>
    <subcellularLocation>
        <location evidence="3">Golgi apparatus</location>
    </subcellularLocation>
    <subcellularLocation>
        <location evidence="2">Lysosome</location>
    </subcellularLocation>
    <subcellularLocation>
        <location evidence="4">Secreted</location>
    </subcellularLocation>
</comment>
<name>A0A0K1E9V5_CHOCO</name>
<evidence type="ECO:0000256" key="21">
    <source>
        <dbReference type="SAM" id="MobiDB-lite"/>
    </source>
</evidence>
<evidence type="ECO:0000256" key="11">
    <source>
        <dbReference type="ARBA" id="ARBA00022801"/>
    </source>
</evidence>
<evidence type="ECO:0000256" key="22">
    <source>
        <dbReference type="SAM" id="SignalP"/>
    </source>
</evidence>
<keyword evidence="7" id="KW-0121">Carboxypeptidase</keyword>
<proteinExistence type="predicted"/>
<keyword evidence="10 22" id="KW-0732">Signal</keyword>
<protein>
    <recommendedName>
        <fullName evidence="5">Carboxypeptidase Q</fullName>
    </recommendedName>
    <alternativeName>
        <fullName evidence="20">Plasma glutamate carboxypeptidase</fullName>
    </alternativeName>
</protein>
<evidence type="ECO:0000256" key="1">
    <source>
        <dbReference type="ARBA" id="ARBA00004240"/>
    </source>
</evidence>
<evidence type="ECO:0000256" key="15">
    <source>
        <dbReference type="ARBA" id="ARBA00023049"/>
    </source>
</evidence>
<keyword evidence="15" id="KW-0482">Metalloprotease</keyword>
<dbReference type="Gene3D" id="3.50.30.30">
    <property type="match status" value="1"/>
</dbReference>
<dbReference type="EMBL" id="CP012159">
    <property type="protein sequence ID" value="AKT37656.1"/>
    <property type="molecule type" value="Genomic_DNA"/>
</dbReference>
<organism evidence="24 25">
    <name type="scientific">Chondromyces crocatus</name>
    <dbReference type="NCBI Taxonomy" id="52"/>
    <lineage>
        <taxon>Bacteria</taxon>
        <taxon>Pseudomonadati</taxon>
        <taxon>Myxococcota</taxon>
        <taxon>Polyangia</taxon>
        <taxon>Polyangiales</taxon>
        <taxon>Polyangiaceae</taxon>
        <taxon>Chondromyces</taxon>
    </lineage>
</organism>
<evidence type="ECO:0000256" key="9">
    <source>
        <dbReference type="ARBA" id="ARBA00022723"/>
    </source>
</evidence>
<dbReference type="SUPFAM" id="SSF53187">
    <property type="entry name" value="Zn-dependent exopeptidases"/>
    <property type="match status" value="1"/>
</dbReference>
<evidence type="ECO:0000256" key="10">
    <source>
        <dbReference type="ARBA" id="ARBA00022729"/>
    </source>
</evidence>
<evidence type="ECO:0000313" key="25">
    <source>
        <dbReference type="Proteomes" id="UP000067626"/>
    </source>
</evidence>
<evidence type="ECO:0000256" key="18">
    <source>
        <dbReference type="ARBA" id="ARBA00023228"/>
    </source>
</evidence>
<dbReference type="InterPro" id="IPR007484">
    <property type="entry name" value="Peptidase_M28"/>
</dbReference>
<evidence type="ECO:0000256" key="2">
    <source>
        <dbReference type="ARBA" id="ARBA00004371"/>
    </source>
</evidence>
<feature type="chain" id="PRO_5005459095" description="Carboxypeptidase Q" evidence="22">
    <location>
        <begin position="33"/>
        <end position="514"/>
    </location>
</feature>
<dbReference type="GO" id="GO:0006508">
    <property type="term" value="P:proteolysis"/>
    <property type="evidence" value="ECO:0007669"/>
    <property type="project" value="UniProtKB-KW"/>
</dbReference>
<evidence type="ECO:0000256" key="7">
    <source>
        <dbReference type="ARBA" id="ARBA00022645"/>
    </source>
</evidence>
<evidence type="ECO:0000256" key="3">
    <source>
        <dbReference type="ARBA" id="ARBA00004555"/>
    </source>
</evidence>
<dbReference type="STRING" id="52.CMC5_017980"/>
<evidence type="ECO:0000313" key="24">
    <source>
        <dbReference type="EMBL" id="AKT37656.1"/>
    </source>
</evidence>
<dbReference type="GO" id="GO:0005576">
    <property type="term" value="C:extracellular region"/>
    <property type="evidence" value="ECO:0007669"/>
    <property type="project" value="UniProtKB-SubCell"/>
</dbReference>
<feature type="signal peptide" evidence="22">
    <location>
        <begin position="1"/>
        <end position="32"/>
    </location>
</feature>
<keyword evidence="11" id="KW-0378">Hydrolase</keyword>
<keyword evidence="16" id="KW-0865">Zymogen</keyword>
<comment type="subunit">
    <text evidence="19">Homodimer. The monomeric form is inactive while the homodimer is active.</text>
</comment>
<keyword evidence="6" id="KW-0964">Secreted</keyword>
<dbReference type="GO" id="GO:0005764">
    <property type="term" value="C:lysosome"/>
    <property type="evidence" value="ECO:0007669"/>
    <property type="project" value="UniProtKB-SubCell"/>
</dbReference>
<evidence type="ECO:0000256" key="19">
    <source>
        <dbReference type="ARBA" id="ARBA00025833"/>
    </source>
</evidence>
<evidence type="ECO:0000256" key="8">
    <source>
        <dbReference type="ARBA" id="ARBA00022670"/>
    </source>
</evidence>
<evidence type="ECO:0000256" key="13">
    <source>
        <dbReference type="ARBA" id="ARBA00022833"/>
    </source>
</evidence>
<sequence>MLPAVSLSHLSGRHALLALSLPLGLASLAACAAPAPPSPTANASPANTVVRAPGPTAFSLPEATTTAMNEPAPTSPIDALRDQVLASSQAWETTRSLVDEVGPRFAGSPGDRAAIAWALRTLTARGLQNVRAEKVKVPRWRRGAESARIVSSHPRELAVAALGGSVPTPRSGITADVLHVPSLETLEALDRKAVEGRIVFFSTRMERTVDGSGYGKAVGIRGAGPSLAARKGAVAVVIRSVGTSSDRIPHTGSTRYQPDAPKIPAAALSVPDAEMLERRLTEGPVRLTLSLESEMLADAESANVIGEVPGSTHPEEIVLLGAHLDSWDLTPGALDDAAGCAIVIEAGRAIASLPRKPRRTVRIVLFANEEFGLSGARAYAEAHADELPRHLIGLEADVGDGKVLAARFLGADAARPAFETLIRPLAPLGVKVSSEDARGGADLIPLRAQGVPVAELEQDATRYFDVHHTANDTMAKIVRADLDQAAAAFTTFAYAAADMSGDLGRIPDEKRRFR</sequence>
<evidence type="ECO:0000256" key="6">
    <source>
        <dbReference type="ARBA" id="ARBA00022525"/>
    </source>
</evidence>
<gene>
    <name evidence="24" type="ORF">CMC5_017980</name>
</gene>